<accession>A0YF51</accession>
<gene>
    <name evidence="1" type="ORF">GP2143_00867</name>
</gene>
<sequence>MDNLTQGTPLPAPHQRNWRDWQQAQPHVPSTDSRFVLRLSTPADFPEIYGLVNSTFGINKSVAEYDWMYKNNPYGAAHCHLVVEKTSERIISTVARFPWPLASGNRDMEATQGGDSATLSQFQGQGLASLRNQLRQAHPWYNQAIGFGLPNHASRNVIKKYKQPTAAYAAPFAKKILDWRSLLVSKGVPDRLAKLAAPAASIFDRPPRQNQQNLSIKPIHHFSQEHQTLSLKHSRSDNFWCPHGAQWMNWRYFSHPSKKYLAYGVYDEDELQAFGVIRLDRDNAMLMELISPDTQVSQLLLQQVEHIAIEAGCKTIEVYASECWRQWPTLKQQRYFMRPSNIYLSTRGIDYPEALLPENWQLLPGDSDVF</sequence>
<dbReference type="InterPro" id="IPR016181">
    <property type="entry name" value="Acyl_CoA_acyltransferase"/>
</dbReference>
<dbReference type="SUPFAM" id="SSF55729">
    <property type="entry name" value="Acyl-CoA N-acyltransferases (Nat)"/>
    <property type="match status" value="2"/>
</dbReference>
<dbReference type="eggNOG" id="COG3153">
    <property type="taxonomic scope" value="Bacteria"/>
</dbReference>
<comment type="caution">
    <text evidence="1">The sequence shown here is derived from an EMBL/GenBank/DDBJ whole genome shotgun (WGS) entry which is preliminary data.</text>
</comment>
<organism evidence="1 2">
    <name type="scientific">marine gamma proteobacterium HTCC2143</name>
    <dbReference type="NCBI Taxonomy" id="247633"/>
    <lineage>
        <taxon>Bacteria</taxon>
        <taxon>Pseudomonadati</taxon>
        <taxon>Pseudomonadota</taxon>
        <taxon>Gammaproteobacteria</taxon>
        <taxon>Cellvibrionales</taxon>
        <taxon>Spongiibacteraceae</taxon>
        <taxon>BD1-7 clade</taxon>
    </lineage>
</organism>
<proteinExistence type="predicted"/>
<name>A0YF51_9GAMM</name>
<reference evidence="1 2" key="1">
    <citation type="journal article" date="2010" name="J. Bacteriol.">
        <title>Genome sequence of the oligotrophic marine Gammaproteobacterium HTCC2143, isolated from the Oregon Coast.</title>
        <authorList>
            <person name="Oh H.M."/>
            <person name="Kang I."/>
            <person name="Ferriera S."/>
            <person name="Giovannoni S.J."/>
            <person name="Cho J.C."/>
        </authorList>
    </citation>
    <scope>NUCLEOTIDE SEQUENCE [LARGE SCALE GENOMIC DNA]</scope>
    <source>
        <strain evidence="1 2">HTCC2143</strain>
    </source>
</reference>
<evidence type="ECO:0000313" key="2">
    <source>
        <dbReference type="Proteomes" id="UP000004931"/>
    </source>
</evidence>
<evidence type="ECO:0000313" key="1">
    <source>
        <dbReference type="EMBL" id="EAW30646.1"/>
    </source>
</evidence>
<protein>
    <recommendedName>
        <fullName evidence="3">N-acetyltransferase domain-containing protein</fullName>
    </recommendedName>
</protein>
<evidence type="ECO:0008006" key="3">
    <source>
        <dbReference type="Google" id="ProtNLM"/>
    </source>
</evidence>
<dbReference type="AlphaFoldDB" id="A0YF51"/>
<dbReference type="EMBL" id="AAVT01000007">
    <property type="protein sequence ID" value="EAW30646.1"/>
    <property type="molecule type" value="Genomic_DNA"/>
</dbReference>
<dbReference type="Gene3D" id="3.40.630.30">
    <property type="match status" value="1"/>
</dbReference>
<dbReference type="Proteomes" id="UP000004931">
    <property type="component" value="Unassembled WGS sequence"/>
</dbReference>
<keyword evidence="2" id="KW-1185">Reference proteome</keyword>